<feature type="compositionally biased region" description="Low complexity" evidence="2">
    <location>
        <begin position="463"/>
        <end position="477"/>
    </location>
</feature>
<feature type="compositionally biased region" description="Polar residues" evidence="2">
    <location>
        <begin position="530"/>
        <end position="541"/>
    </location>
</feature>
<reference evidence="3 4" key="1">
    <citation type="submission" date="2018-09" db="EMBL/GenBank/DDBJ databases">
        <title>Genomic investigation of the strawberry pathogen Phytophthora fragariae indicates pathogenicity is determined by transcriptional variation in three key races.</title>
        <authorList>
            <person name="Adams T.M."/>
            <person name="Armitage A.D."/>
            <person name="Sobczyk M.K."/>
            <person name="Bates H.J."/>
            <person name="Dunwell J.M."/>
            <person name="Nellist C.F."/>
            <person name="Harrison R.J."/>
        </authorList>
    </citation>
    <scope>NUCLEOTIDE SEQUENCE [LARGE SCALE GENOMIC DNA]</scope>
    <source>
        <strain evidence="3 4">BC-23</strain>
    </source>
</reference>
<dbReference type="Proteomes" id="UP000476176">
    <property type="component" value="Unassembled WGS sequence"/>
</dbReference>
<feature type="region of interest" description="Disordered" evidence="2">
    <location>
        <begin position="1"/>
        <end position="66"/>
    </location>
</feature>
<feature type="compositionally biased region" description="Low complexity" evidence="2">
    <location>
        <begin position="140"/>
        <end position="160"/>
    </location>
</feature>
<feature type="region of interest" description="Disordered" evidence="2">
    <location>
        <begin position="130"/>
        <end position="160"/>
    </location>
</feature>
<feature type="compositionally biased region" description="Pro residues" evidence="2">
    <location>
        <begin position="1"/>
        <end position="12"/>
    </location>
</feature>
<accession>A0A6G0NAY4</accession>
<feature type="compositionally biased region" description="Polar residues" evidence="2">
    <location>
        <begin position="33"/>
        <end position="64"/>
    </location>
</feature>
<feature type="region of interest" description="Disordered" evidence="2">
    <location>
        <begin position="457"/>
        <end position="541"/>
    </location>
</feature>
<dbReference type="AlphaFoldDB" id="A0A6G0NAY4"/>
<evidence type="ECO:0000313" key="3">
    <source>
        <dbReference type="EMBL" id="KAE9200533.1"/>
    </source>
</evidence>
<evidence type="ECO:0000256" key="2">
    <source>
        <dbReference type="SAM" id="MobiDB-lite"/>
    </source>
</evidence>
<feature type="compositionally biased region" description="Low complexity" evidence="2">
    <location>
        <begin position="515"/>
        <end position="525"/>
    </location>
</feature>
<proteinExistence type="predicted"/>
<comment type="caution">
    <text evidence="3">The sequence shown here is derived from an EMBL/GenBank/DDBJ whole genome shotgun (WGS) entry which is preliminary data.</text>
</comment>
<feature type="coiled-coil region" evidence="1">
    <location>
        <begin position="272"/>
        <end position="359"/>
    </location>
</feature>
<gene>
    <name evidence="3" type="ORF">PF004_g18973</name>
</gene>
<organism evidence="3 4">
    <name type="scientific">Phytophthora fragariae</name>
    <dbReference type="NCBI Taxonomy" id="53985"/>
    <lineage>
        <taxon>Eukaryota</taxon>
        <taxon>Sar</taxon>
        <taxon>Stramenopiles</taxon>
        <taxon>Oomycota</taxon>
        <taxon>Peronosporomycetes</taxon>
        <taxon>Peronosporales</taxon>
        <taxon>Peronosporaceae</taxon>
        <taxon>Phytophthora</taxon>
    </lineage>
</organism>
<protein>
    <submittedName>
        <fullName evidence="3">Uncharacterized protein</fullName>
    </submittedName>
</protein>
<evidence type="ECO:0000256" key="1">
    <source>
        <dbReference type="SAM" id="Coils"/>
    </source>
</evidence>
<feature type="compositionally biased region" description="Low complexity" evidence="2">
    <location>
        <begin position="730"/>
        <end position="756"/>
    </location>
</feature>
<feature type="region of interest" description="Disordered" evidence="2">
    <location>
        <begin position="679"/>
        <end position="783"/>
    </location>
</feature>
<feature type="compositionally biased region" description="Polar residues" evidence="2">
    <location>
        <begin position="478"/>
        <end position="494"/>
    </location>
</feature>
<keyword evidence="1" id="KW-0175">Coiled coil</keyword>
<sequence>MADSPATPPPPASSSGDGAGDTGQQGTPAAPASSVSRSDTPTSTGPGISAPSQASSTRVDTPASSIGLPAATSTPLAVLGAAQVSVGVTSMTQQPVTVTGLPTSMTLSADALQAASTLVRQLQMVPSGGNVRQDSSFLRPATSATNQATPTSSTTSTTMVPATMRDLHRGSTFAGTSDGLARVIPLPRLSDAELRRLSSLVGGDATTEVLHPGSHRLVDPTDFRVRVAMECEALALAQVYGVDELALRAMNTVRYLQTSVQRVLTLEQGSSAQNDSAQVAQLRAECAQLVANLASQKAEYETNVAALEAAHAEAMLNTPAPTPTPVQNFPPPGKLQDEIDALRAAAGRLSCEKSDLQDQILASTREVKRLQEFQDLRDKRIAELETELAGVQKFSAAALMNFLSGNTNLSGHWKRLLELLRHYQEGRTVPSQFRTRLQISARDEDSDDCGPYVLQVSKAATPSPHSTSGGSIKSSTSRTPLASPSGQASKSAVTGKSGRKTPRLPLSGTPSPKETTSTHLSASSGSGSGDQTIDLTHSSASTPSSTRVMLYVDRLKLAQRPKKFRPDKARALKNSPSRVSEGKAMSAVPHQFLWNDVQADVRELMLNGIQFWDAVAEARKNQMLHDQFGKTALIEMLVSAIYWEALDRTPWTSFVSDRYFEAALKEVLDPVFDRVPDNWDPLPIDPRPRSPSSHGGSPFQPSSSEEEEDDPRVDRTFHSKAAARSGSIPTRGQQSSSSGKRPRGSSTSSGAAKTSKLSAQTSAGQTTRAKSNIPDPAEDDGVIERPRKGSWFHYGIRVQELPRQTVGFPRYMPVKAMMKHLHLRWRAPEYWRLLQTTPWDDIWKNRVQTLVFFQYDDLSSDMVQALSTILNFMSRWRREYWERLHWVTMDPALDYQASAELRSISGLADLNQDRKDRGSTFDTKRKEMMAELEKVDGYDAKIWYEPGLWVVPQDPCYWITRDPALNISLPSQLATVDELECARTQWATRRSDNAFLNLAPVELTRQLLNDQERVQNPLVPDPSFAHDDLEDVLAALL</sequence>
<dbReference type="EMBL" id="QXGC01001557">
    <property type="protein sequence ID" value="KAE9200533.1"/>
    <property type="molecule type" value="Genomic_DNA"/>
</dbReference>
<name>A0A6G0NAY4_9STRA</name>
<feature type="compositionally biased region" description="Polar residues" evidence="2">
    <location>
        <begin position="757"/>
        <end position="770"/>
    </location>
</feature>
<evidence type="ECO:0000313" key="4">
    <source>
        <dbReference type="Proteomes" id="UP000476176"/>
    </source>
</evidence>